<evidence type="ECO:0000313" key="2">
    <source>
        <dbReference type="EMBL" id="MBB5839034.1"/>
    </source>
</evidence>
<dbReference type="InterPro" id="IPR004360">
    <property type="entry name" value="Glyas_Fos-R_dOase_dom"/>
</dbReference>
<dbReference type="EMBL" id="JACHMY010000001">
    <property type="protein sequence ID" value="MBB5839034.1"/>
    <property type="molecule type" value="Genomic_DNA"/>
</dbReference>
<dbReference type="CDD" id="cd07247">
    <property type="entry name" value="SgaA_N_like"/>
    <property type="match status" value="2"/>
</dbReference>
<reference evidence="2 3" key="1">
    <citation type="submission" date="2020-08" db="EMBL/GenBank/DDBJ databases">
        <title>Sequencing the genomes of 1000 actinobacteria strains.</title>
        <authorList>
            <person name="Klenk H.-P."/>
        </authorList>
    </citation>
    <scope>NUCLEOTIDE SEQUENCE [LARGE SCALE GENOMIC DNA]</scope>
    <source>
        <strain evidence="2 3">DSM 28967</strain>
    </source>
</reference>
<dbReference type="InterPro" id="IPR029068">
    <property type="entry name" value="Glyas_Bleomycin-R_OHBP_Dase"/>
</dbReference>
<organism evidence="2 3">
    <name type="scientific">Kribbella italica</name>
    <dbReference type="NCBI Taxonomy" id="1540520"/>
    <lineage>
        <taxon>Bacteria</taxon>
        <taxon>Bacillati</taxon>
        <taxon>Actinomycetota</taxon>
        <taxon>Actinomycetes</taxon>
        <taxon>Propionibacteriales</taxon>
        <taxon>Kribbellaceae</taxon>
        <taxon>Kribbella</taxon>
    </lineage>
</organism>
<name>A0A7W9JBS1_9ACTN</name>
<feature type="domain" description="VOC" evidence="1">
    <location>
        <begin position="139"/>
        <end position="264"/>
    </location>
</feature>
<evidence type="ECO:0000259" key="1">
    <source>
        <dbReference type="PROSITE" id="PS51819"/>
    </source>
</evidence>
<proteinExistence type="predicted"/>
<keyword evidence="3" id="KW-1185">Reference proteome</keyword>
<dbReference type="InterPro" id="IPR037523">
    <property type="entry name" value="VOC_core"/>
</dbReference>
<evidence type="ECO:0000313" key="3">
    <source>
        <dbReference type="Proteomes" id="UP000549971"/>
    </source>
</evidence>
<dbReference type="Proteomes" id="UP000549971">
    <property type="component" value="Unassembled WGS sequence"/>
</dbReference>
<dbReference type="Gene3D" id="3.10.180.10">
    <property type="entry name" value="2,3-Dihydroxybiphenyl 1,2-Dioxygenase, domain 1"/>
    <property type="match status" value="2"/>
</dbReference>
<dbReference type="RefSeq" id="WP_184800381.1">
    <property type="nucleotide sequence ID" value="NZ_JACHMY010000001.1"/>
</dbReference>
<feature type="domain" description="VOC" evidence="1">
    <location>
        <begin position="12"/>
        <end position="125"/>
    </location>
</feature>
<protein>
    <submittedName>
        <fullName evidence="2">Putative enzyme related to lactoylglutathione lyase</fullName>
    </submittedName>
</protein>
<dbReference type="PROSITE" id="PS51819">
    <property type="entry name" value="VOC"/>
    <property type="match status" value="2"/>
</dbReference>
<keyword evidence="2" id="KW-0456">Lyase</keyword>
<dbReference type="GO" id="GO:0016829">
    <property type="term" value="F:lyase activity"/>
    <property type="evidence" value="ECO:0007669"/>
    <property type="project" value="UniProtKB-KW"/>
</dbReference>
<dbReference type="PANTHER" id="PTHR33993:SF14">
    <property type="entry name" value="GB|AAF24581.1"/>
    <property type="match status" value="1"/>
</dbReference>
<dbReference type="Pfam" id="PF00903">
    <property type="entry name" value="Glyoxalase"/>
    <property type="match status" value="1"/>
</dbReference>
<accession>A0A7W9JBS1</accession>
<comment type="caution">
    <text evidence="2">The sequence shown here is derived from an EMBL/GenBank/DDBJ whole genome shotgun (WGS) entry which is preliminary data.</text>
</comment>
<gene>
    <name evidence="2" type="ORF">HDA39_005768</name>
</gene>
<dbReference type="SUPFAM" id="SSF54593">
    <property type="entry name" value="Glyoxalase/Bleomycin resistance protein/Dihydroxybiphenyl dioxygenase"/>
    <property type="match status" value="2"/>
</dbReference>
<dbReference type="InterPro" id="IPR052164">
    <property type="entry name" value="Anthracycline_SecMetBiosynth"/>
</dbReference>
<dbReference type="Pfam" id="PF18029">
    <property type="entry name" value="Glyoxalase_6"/>
    <property type="match status" value="1"/>
</dbReference>
<dbReference type="PANTHER" id="PTHR33993">
    <property type="entry name" value="GLYOXALASE-RELATED"/>
    <property type="match status" value="1"/>
</dbReference>
<dbReference type="AlphaFoldDB" id="A0A7W9JBS1"/>
<dbReference type="InterPro" id="IPR041581">
    <property type="entry name" value="Glyoxalase_6"/>
</dbReference>
<sequence>MADRTAPWPAGTPNWVDLAATDARAATRFYAGLFGWQCEHQDSRDYWICRVDGEDVGGIGGKHPGTEALPSRWTTYLATAHVDRTAAAITEAGGRVLLDPTDVSVHGRMAIATDPNDAIFGLWQATDHIGTGRRSEPGMLVWSEALSRGYDEAKAFYTKVFGYRVEEIGTTSDFGPGDQYADARYAALYAAGRPVAGTGEFHPDMPAETRAHWLPYFATADLDDTVTRAERTGGRLRGDPLDTDFGRMAVLTDPESAVFAVIQLSV</sequence>